<gene>
    <name evidence="2" type="ORF">FPE_LOCUS28367</name>
</gene>
<dbReference type="EMBL" id="OU503052">
    <property type="protein sequence ID" value="CAI9780937.1"/>
    <property type="molecule type" value="Genomic_DNA"/>
</dbReference>
<accession>A0AAD2A9H4</accession>
<dbReference type="PANTHER" id="PTHR33924:SF1">
    <property type="entry name" value="DNA-DIRECTED RNA POLYMERASE SUBUNIT BETA"/>
    <property type="match status" value="1"/>
</dbReference>
<feature type="region of interest" description="Disordered" evidence="1">
    <location>
        <begin position="164"/>
        <end position="183"/>
    </location>
</feature>
<evidence type="ECO:0000313" key="3">
    <source>
        <dbReference type="Proteomes" id="UP000834106"/>
    </source>
</evidence>
<evidence type="ECO:0000313" key="2">
    <source>
        <dbReference type="EMBL" id="CAI9780937.1"/>
    </source>
</evidence>
<dbReference type="PANTHER" id="PTHR33924">
    <property type="entry name" value="CATION-TRANSPORTING ATPASE"/>
    <property type="match status" value="1"/>
</dbReference>
<dbReference type="Proteomes" id="UP000834106">
    <property type="component" value="Chromosome 17"/>
</dbReference>
<dbReference type="AlphaFoldDB" id="A0AAD2A9H4"/>
<keyword evidence="3" id="KW-1185">Reference proteome</keyword>
<proteinExistence type="predicted"/>
<sequence>MMAERNGSDGHQKLRIRNYDQYLVMLRISLAWVLPRPCTEINLLQGNVISSISKVPNENKDADALDLCKDSAVSKSFILVDVVDNSCNHIEIKADVCHKIDSSQENVISGTSNIDSEKNCSRLVGTGRSRVAEVIVSDAGDVLLKILVPTSETGANSVCNEKTCNDDEDKVTSEGTQSETNHKNYGDDNYVDSFVLSQSGSIDYNILSESQESRVLGLEKCTELKRGAGCANVSGGIDLIKACSCSFCTKGINPSISLILPVASSILGHEASDCILYFLYYLFMKSKKEASILAARSRWSKATEKHGLGNFSEVSKLESDLMHQWRYLFQHMVDTCEHESNQLETNLLPLTELREQCKIDLEHINATSSEKH</sequence>
<protein>
    <submittedName>
        <fullName evidence="2">Uncharacterized protein</fullName>
    </submittedName>
</protein>
<name>A0AAD2A9H4_9LAMI</name>
<reference evidence="2" key="1">
    <citation type="submission" date="2023-05" db="EMBL/GenBank/DDBJ databases">
        <authorList>
            <person name="Huff M."/>
        </authorList>
    </citation>
    <scope>NUCLEOTIDE SEQUENCE</scope>
</reference>
<evidence type="ECO:0000256" key="1">
    <source>
        <dbReference type="SAM" id="MobiDB-lite"/>
    </source>
</evidence>
<organism evidence="2 3">
    <name type="scientific">Fraxinus pennsylvanica</name>
    <dbReference type="NCBI Taxonomy" id="56036"/>
    <lineage>
        <taxon>Eukaryota</taxon>
        <taxon>Viridiplantae</taxon>
        <taxon>Streptophyta</taxon>
        <taxon>Embryophyta</taxon>
        <taxon>Tracheophyta</taxon>
        <taxon>Spermatophyta</taxon>
        <taxon>Magnoliopsida</taxon>
        <taxon>eudicotyledons</taxon>
        <taxon>Gunneridae</taxon>
        <taxon>Pentapetalae</taxon>
        <taxon>asterids</taxon>
        <taxon>lamiids</taxon>
        <taxon>Lamiales</taxon>
        <taxon>Oleaceae</taxon>
        <taxon>Oleeae</taxon>
        <taxon>Fraxinus</taxon>
    </lineage>
</organism>